<dbReference type="Proteomes" id="UP000814033">
    <property type="component" value="Unassembled WGS sequence"/>
</dbReference>
<evidence type="ECO:0000313" key="2">
    <source>
        <dbReference type="Proteomes" id="UP000814033"/>
    </source>
</evidence>
<sequence length="158" mass="18067">MPVQKGDVLVVPDHTRDGQTRVTIKWSQNYSQHSRDYILFLADNKTQNTEGVLLFIDAEWFYHGHFRRIAHRTDLNTYEVTIDDTFQYGQKKYDGEQRFVVLHDKARTPHQDRFLETSLASEAAGQAIRVAASMGYGSVAEALNNVGKSVFGMDLHTF</sequence>
<dbReference type="EMBL" id="MU276037">
    <property type="protein sequence ID" value="KAI0043020.1"/>
    <property type="molecule type" value="Genomic_DNA"/>
</dbReference>
<reference evidence="1" key="1">
    <citation type="submission" date="2021-02" db="EMBL/GenBank/DDBJ databases">
        <authorList>
            <consortium name="DOE Joint Genome Institute"/>
            <person name="Ahrendt S."/>
            <person name="Looney B.P."/>
            <person name="Miyauchi S."/>
            <person name="Morin E."/>
            <person name="Drula E."/>
            <person name="Courty P.E."/>
            <person name="Chicoki N."/>
            <person name="Fauchery L."/>
            <person name="Kohler A."/>
            <person name="Kuo A."/>
            <person name="Labutti K."/>
            <person name="Pangilinan J."/>
            <person name="Lipzen A."/>
            <person name="Riley R."/>
            <person name="Andreopoulos W."/>
            <person name="He G."/>
            <person name="Johnson J."/>
            <person name="Barry K.W."/>
            <person name="Grigoriev I.V."/>
            <person name="Nagy L."/>
            <person name="Hibbett D."/>
            <person name="Henrissat B."/>
            <person name="Matheny P.B."/>
            <person name="Labbe J."/>
            <person name="Martin F."/>
        </authorList>
    </citation>
    <scope>NUCLEOTIDE SEQUENCE</scope>
    <source>
        <strain evidence="1">FP105234-sp</strain>
    </source>
</reference>
<reference evidence="1" key="2">
    <citation type="journal article" date="2022" name="New Phytol.">
        <title>Evolutionary transition to the ectomycorrhizal habit in the genomes of a hyperdiverse lineage of mushroom-forming fungi.</title>
        <authorList>
            <person name="Looney B."/>
            <person name="Miyauchi S."/>
            <person name="Morin E."/>
            <person name="Drula E."/>
            <person name="Courty P.E."/>
            <person name="Kohler A."/>
            <person name="Kuo A."/>
            <person name="LaButti K."/>
            <person name="Pangilinan J."/>
            <person name="Lipzen A."/>
            <person name="Riley R."/>
            <person name="Andreopoulos W."/>
            <person name="He G."/>
            <person name="Johnson J."/>
            <person name="Nolan M."/>
            <person name="Tritt A."/>
            <person name="Barry K.W."/>
            <person name="Grigoriev I.V."/>
            <person name="Nagy L.G."/>
            <person name="Hibbett D."/>
            <person name="Henrissat B."/>
            <person name="Matheny P.B."/>
            <person name="Labbe J."/>
            <person name="Martin F.M."/>
        </authorList>
    </citation>
    <scope>NUCLEOTIDE SEQUENCE</scope>
    <source>
        <strain evidence="1">FP105234-sp</strain>
    </source>
</reference>
<proteinExistence type="predicted"/>
<name>A0ACB8RHE7_9AGAM</name>
<accession>A0ACB8RHE7</accession>
<comment type="caution">
    <text evidence="1">The sequence shown here is derived from an EMBL/GenBank/DDBJ whole genome shotgun (WGS) entry which is preliminary data.</text>
</comment>
<protein>
    <submittedName>
        <fullName evidence="1">Uncharacterized protein</fullName>
    </submittedName>
</protein>
<organism evidence="1 2">
    <name type="scientific">Auriscalpium vulgare</name>
    <dbReference type="NCBI Taxonomy" id="40419"/>
    <lineage>
        <taxon>Eukaryota</taxon>
        <taxon>Fungi</taxon>
        <taxon>Dikarya</taxon>
        <taxon>Basidiomycota</taxon>
        <taxon>Agaricomycotina</taxon>
        <taxon>Agaricomycetes</taxon>
        <taxon>Russulales</taxon>
        <taxon>Auriscalpiaceae</taxon>
        <taxon>Auriscalpium</taxon>
    </lineage>
</organism>
<keyword evidence="2" id="KW-1185">Reference proteome</keyword>
<evidence type="ECO:0000313" key="1">
    <source>
        <dbReference type="EMBL" id="KAI0043020.1"/>
    </source>
</evidence>
<gene>
    <name evidence="1" type="ORF">FA95DRAFT_1563758</name>
</gene>